<proteinExistence type="predicted"/>
<dbReference type="Proteomes" id="UP001501791">
    <property type="component" value="Unassembled WGS sequence"/>
</dbReference>
<evidence type="ECO:0000313" key="3">
    <source>
        <dbReference type="Proteomes" id="UP001501791"/>
    </source>
</evidence>
<comment type="caution">
    <text evidence="2">The sequence shown here is derived from an EMBL/GenBank/DDBJ whole genome shotgun (WGS) entry which is preliminary data.</text>
</comment>
<evidence type="ECO:0000313" key="2">
    <source>
        <dbReference type="EMBL" id="GAA1536098.1"/>
    </source>
</evidence>
<keyword evidence="3" id="KW-1185">Reference proteome</keyword>
<dbReference type="Pfam" id="PF01966">
    <property type="entry name" value="HD"/>
    <property type="match status" value="1"/>
</dbReference>
<organism evidence="2 3">
    <name type="scientific">Brevibacterium picturae</name>
    <dbReference type="NCBI Taxonomy" id="260553"/>
    <lineage>
        <taxon>Bacteria</taxon>
        <taxon>Bacillati</taxon>
        <taxon>Actinomycetota</taxon>
        <taxon>Actinomycetes</taxon>
        <taxon>Micrococcales</taxon>
        <taxon>Brevibacteriaceae</taxon>
        <taxon>Brevibacterium</taxon>
    </lineage>
</organism>
<dbReference type="RefSeq" id="WP_346035424.1">
    <property type="nucleotide sequence ID" value="NZ_BAAALY010000004.1"/>
</dbReference>
<dbReference type="Gene3D" id="1.10.3210.10">
    <property type="entry name" value="Hypothetical protein af1432"/>
    <property type="match status" value="1"/>
</dbReference>
<name>A0ABN2B8L5_9MICO</name>
<reference evidence="2 3" key="1">
    <citation type="journal article" date="2019" name="Int. J. Syst. Evol. Microbiol.">
        <title>The Global Catalogue of Microorganisms (GCM) 10K type strain sequencing project: providing services to taxonomists for standard genome sequencing and annotation.</title>
        <authorList>
            <consortium name="The Broad Institute Genomics Platform"/>
            <consortium name="The Broad Institute Genome Sequencing Center for Infectious Disease"/>
            <person name="Wu L."/>
            <person name="Ma J."/>
        </authorList>
    </citation>
    <scope>NUCLEOTIDE SEQUENCE [LARGE SCALE GENOMIC DNA]</scope>
    <source>
        <strain evidence="2 3">JCM 13319</strain>
    </source>
</reference>
<dbReference type="SUPFAM" id="SSF109604">
    <property type="entry name" value="HD-domain/PDEase-like"/>
    <property type="match status" value="1"/>
</dbReference>
<sequence>MLNPRGAITEKNEDFPELVPLAEELAVAAHRGQVDKAGSDYIDHPRRVAANARVLAERAGMPNEAADAVNAAAWLHDVV</sequence>
<gene>
    <name evidence="2" type="ORF">GCM10009691_09350</name>
</gene>
<evidence type="ECO:0000259" key="1">
    <source>
        <dbReference type="Pfam" id="PF01966"/>
    </source>
</evidence>
<dbReference type="EMBL" id="BAAALY010000004">
    <property type="protein sequence ID" value="GAA1536098.1"/>
    <property type="molecule type" value="Genomic_DNA"/>
</dbReference>
<protein>
    <recommendedName>
        <fullName evidence="1">HD domain-containing protein</fullName>
    </recommendedName>
</protein>
<feature type="domain" description="HD" evidence="1">
    <location>
        <begin position="41"/>
        <end position="78"/>
    </location>
</feature>
<accession>A0ABN2B8L5</accession>
<dbReference type="InterPro" id="IPR006674">
    <property type="entry name" value="HD_domain"/>
</dbReference>